<proteinExistence type="predicted"/>
<evidence type="ECO:0000313" key="2">
    <source>
        <dbReference type="Proteomes" id="UP001054821"/>
    </source>
</evidence>
<dbReference type="PANTHER" id="PTHR24559">
    <property type="entry name" value="TRANSPOSON TY3-I GAG-POL POLYPROTEIN"/>
    <property type="match status" value="1"/>
</dbReference>
<dbReference type="Gene3D" id="3.30.70.270">
    <property type="match status" value="1"/>
</dbReference>
<sequence>MVVQCCHGSKYGGQMENVNMACPKDSFPLSRIDQLVDATAGHELLSFMDAYSGYNQIRTHLADQESTRLSLLKAYIALIGVTQPKTRKEIQSLTG</sequence>
<dbReference type="InterPro" id="IPR043128">
    <property type="entry name" value="Rev_trsase/Diguanyl_cyclase"/>
</dbReference>
<accession>A0AAD4WBB5</accession>
<dbReference type="SUPFAM" id="SSF56672">
    <property type="entry name" value="DNA/RNA polymerases"/>
    <property type="match status" value="1"/>
</dbReference>
<dbReference type="InterPro" id="IPR043502">
    <property type="entry name" value="DNA/RNA_pol_sf"/>
</dbReference>
<dbReference type="PANTHER" id="PTHR24559:SF444">
    <property type="entry name" value="REVERSE TRANSCRIPTASE DOMAIN-CONTAINING PROTEIN"/>
    <property type="match status" value="1"/>
</dbReference>
<comment type="caution">
    <text evidence="1">The sequence shown here is derived from an EMBL/GenBank/DDBJ whole genome shotgun (WGS) entry which is preliminary data.</text>
</comment>
<organism evidence="1 2">
    <name type="scientific">Prunus dulcis</name>
    <name type="common">Almond</name>
    <name type="synonym">Amygdalus dulcis</name>
    <dbReference type="NCBI Taxonomy" id="3755"/>
    <lineage>
        <taxon>Eukaryota</taxon>
        <taxon>Viridiplantae</taxon>
        <taxon>Streptophyta</taxon>
        <taxon>Embryophyta</taxon>
        <taxon>Tracheophyta</taxon>
        <taxon>Spermatophyta</taxon>
        <taxon>Magnoliopsida</taxon>
        <taxon>eudicotyledons</taxon>
        <taxon>Gunneridae</taxon>
        <taxon>Pentapetalae</taxon>
        <taxon>rosids</taxon>
        <taxon>fabids</taxon>
        <taxon>Rosales</taxon>
        <taxon>Rosaceae</taxon>
        <taxon>Amygdaloideae</taxon>
        <taxon>Amygdaleae</taxon>
        <taxon>Prunus</taxon>
    </lineage>
</organism>
<dbReference type="EMBL" id="JAJFAZ020000003">
    <property type="protein sequence ID" value="KAI5339031.1"/>
    <property type="molecule type" value="Genomic_DNA"/>
</dbReference>
<dbReference type="Proteomes" id="UP001054821">
    <property type="component" value="Chromosome 3"/>
</dbReference>
<dbReference type="AlphaFoldDB" id="A0AAD4WBB5"/>
<keyword evidence="2" id="KW-1185">Reference proteome</keyword>
<dbReference type="InterPro" id="IPR053134">
    <property type="entry name" value="RNA-dir_DNA_polymerase"/>
</dbReference>
<evidence type="ECO:0008006" key="3">
    <source>
        <dbReference type="Google" id="ProtNLM"/>
    </source>
</evidence>
<name>A0AAD4WBB5_PRUDU</name>
<gene>
    <name evidence="1" type="ORF">L3X38_018303</name>
</gene>
<reference evidence="1 2" key="1">
    <citation type="journal article" date="2022" name="G3 (Bethesda)">
        <title>Whole-genome sequence and methylome profiling of the almond [Prunus dulcis (Mill.) D.A. Webb] cultivar 'Nonpareil'.</title>
        <authorList>
            <person name="D'Amico-Willman K.M."/>
            <person name="Ouma W.Z."/>
            <person name="Meulia T."/>
            <person name="Sideli G.M."/>
            <person name="Gradziel T.M."/>
            <person name="Fresnedo-Ramirez J."/>
        </authorList>
    </citation>
    <scope>NUCLEOTIDE SEQUENCE [LARGE SCALE GENOMIC DNA]</scope>
    <source>
        <strain evidence="1">Clone GOH B32 T37-40</strain>
    </source>
</reference>
<protein>
    <recommendedName>
        <fullName evidence="3">Transposable element protein</fullName>
    </recommendedName>
</protein>
<evidence type="ECO:0000313" key="1">
    <source>
        <dbReference type="EMBL" id="KAI5339031.1"/>
    </source>
</evidence>